<dbReference type="SUPFAM" id="SSF50630">
    <property type="entry name" value="Acid proteases"/>
    <property type="match status" value="1"/>
</dbReference>
<name>A0A7S4J5U3_9EUKA</name>
<proteinExistence type="predicted"/>
<organism evidence="2">
    <name type="scientific">Prymnesium polylepis</name>
    <dbReference type="NCBI Taxonomy" id="72548"/>
    <lineage>
        <taxon>Eukaryota</taxon>
        <taxon>Haptista</taxon>
        <taxon>Haptophyta</taxon>
        <taxon>Prymnesiophyceae</taxon>
        <taxon>Prymnesiales</taxon>
        <taxon>Prymnesiaceae</taxon>
        <taxon>Prymnesium</taxon>
    </lineage>
</organism>
<reference evidence="2" key="1">
    <citation type="submission" date="2021-01" db="EMBL/GenBank/DDBJ databases">
        <authorList>
            <person name="Corre E."/>
            <person name="Pelletier E."/>
            <person name="Niang G."/>
            <person name="Scheremetjew M."/>
            <person name="Finn R."/>
            <person name="Kale V."/>
            <person name="Holt S."/>
            <person name="Cochrane G."/>
            <person name="Meng A."/>
            <person name="Brown T."/>
            <person name="Cohen L."/>
        </authorList>
    </citation>
    <scope>NUCLEOTIDE SEQUENCE</scope>
    <source>
        <strain evidence="2">UIO037</strain>
    </source>
</reference>
<feature type="domain" description="Peptidase A1" evidence="1">
    <location>
        <begin position="1"/>
        <end position="59"/>
    </location>
</feature>
<dbReference type="Gene3D" id="2.40.70.10">
    <property type="entry name" value="Acid Proteases"/>
    <property type="match status" value="1"/>
</dbReference>
<evidence type="ECO:0000259" key="1">
    <source>
        <dbReference type="PROSITE" id="PS51767"/>
    </source>
</evidence>
<accession>A0A7S4J5U3</accession>
<dbReference type="Pfam" id="PF14541">
    <property type="entry name" value="TAXi_C"/>
    <property type="match status" value="1"/>
</dbReference>
<protein>
    <recommendedName>
        <fullName evidence="1">Peptidase A1 domain-containing protein</fullName>
    </recommendedName>
</protein>
<dbReference type="InterPro" id="IPR032799">
    <property type="entry name" value="TAXi_C"/>
</dbReference>
<evidence type="ECO:0000313" key="2">
    <source>
        <dbReference type="EMBL" id="CAE2252524.1"/>
    </source>
</evidence>
<dbReference type="EMBL" id="HBKO01032923">
    <property type="protein sequence ID" value="CAE2252524.1"/>
    <property type="molecule type" value="Transcribed_RNA"/>
</dbReference>
<gene>
    <name evidence="2" type="ORF">CPOL0286_LOCUS15002</name>
</gene>
<sequence>MTPKDYLLLGSPLAASADQYCLGIRDGGSAGGSGFIIGDTTMRNYYLVFDLARRKIGWGNVSAACGSVGEGAVAAPAEGHADAPSCPRGQPANCAKIDFCDDCGNCPLAPCYCAECAPGYTKHSTGCGTVADECVKVSSEVEAP</sequence>
<dbReference type="PROSITE" id="PS51767">
    <property type="entry name" value="PEPTIDASE_A1"/>
    <property type="match status" value="1"/>
</dbReference>
<dbReference type="InterPro" id="IPR021109">
    <property type="entry name" value="Peptidase_aspartic_dom_sf"/>
</dbReference>
<dbReference type="AlphaFoldDB" id="A0A7S4J5U3"/>
<dbReference type="InterPro" id="IPR033121">
    <property type="entry name" value="PEPTIDASE_A1"/>
</dbReference>